<dbReference type="PROSITE" id="PS00409">
    <property type="entry name" value="PROKAR_NTER_METHYL"/>
    <property type="match status" value="1"/>
</dbReference>
<proteinExistence type="predicted"/>
<gene>
    <name evidence="2" type="ORF">NX782_04425</name>
</gene>
<dbReference type="InterPro" id="IPR012902">
    <property type="entry name" value="N_methyl_site"/>
</dbReference>
<dbReference type="EMBL" id="JANUGX010000003">
    <property type="protein sequence ID" value="MCS0588443.1"/>
    <property type="molecule type" value="Genomic_DNA"/>
</dbReference>
<keyword evidence="3" id="KW-1185">Reference proteome</keyword>
<keyword evidence="1" id="KW-1133">Transmembrane helix</keyword>
<organism evidence="2 3">
    <name type="scientific">Massilia norwichensis</name>
    <dbReference type="NCBI Taxonomy" id="1442366"/>
    <lineage>
        <taxon>Bacteria</taxon>
        <taxon>Pseudomonadati</taxon>
        <taxon>Pseudomonadota</taxon>
        <taxon>Betaproteobacteria</taxon>
        <taxon>Burkholderiales</taxon>
        <taxon>Oxalobacteraceae</taxon>
        <taxon>Telluria group</taxon>
        <taxon>Massilia</taxon>
    </lineage>
</organism>
<dbReference type="Proteomes" id="UP001205560">
    <property type="component" value="Unassembled WGS sequence"/>
</dbReference>
<name>A0ABT2A2N2_9BURK</name>
<dbReference type="Pfam" id="PF07963">
    <property type="entry name" value="N_methyl"/>
    <property type="match status" value="1"/>
</dbReference>
<evidence type="ECO:0000256" key="1">
    <source>
        <dbReference type="SAM" id="Phobius"/>
    </source>
</evidence>
<keyword evidence="1" id="KW-0812">Transmembrane</keyword>
<dbReference type="RefSeq" id="WP_258844204.1">
    <property type="nucleotide sequence ID" value="NZ_JANUGX010000003.1"/>
</dbReference>
<evidence type="ECO:0000313" key="3">
    <source>
        <dbReference type="Proteomes" id="UP001205560"/>
    </source>
</evidence>
<sequence length="159" mass="17771">MKSIMRNKGQGGFTLLEFSVVVLVSSIVSAVMLNRVEYYREQAEITAANHVVAALRTSLAVRAGQLASKGREQDLRRLAADNPIKLLSWKPANYLGEYYAPEPEQIGQSGWVFDPRDKTLIYLPKNTKSFTFSASKLLRFKVEFVRTDSKSLALNQVSG</sequence>
<keyword evidence="1" id="KW-0472">Membrane</keyword>
<dbReference type="NCBIfam" id="TIGR02532">
    <property type="entry name" value="IV_pilin_GFxxxE"/>
    <property type="match status" value="1"/>
</dbReference>
<dbReference type="SUPFAM" id="SSF54523">
    <property type="entry name" value="Pili subunits"/>
    <property type="match status" value="1"/>
</dbReference>
<accession>A0ABT2A2N2</accession>
<evidence type="ECO:0000313" key="2">
    <source>
        <dbReference type="EMBL" id="MCS0588443.1"/>
    </source>
</evidence>
<dbReference type="InterPro" id="IPR045584">
    <property type="entry name" value="Pilin-like"/>
</dbReference>
<reference evidence="2 3" key="1">
    <citation type="submission" date="2022-08" db="EMBL/GenBank/DDBJ databases">
        <title>Reclassification of Massilia species as members of the genera Telluria, Duganella, Pseudoduganella, Mokoshia gen. nov. and Zemynaea gen. nov. using orthogonal and non-orthogonal genome-based approaches.</title>
        <authorList>
            <person name="Bowman J.P."/>
        </authorList>
    </citation>
    <scope>NUCLEOTIDE SEQUENCE [LARGE SCALE GENOMIC DNA]</scope>
    <source>
        <strain evidence="2 3">LMG 28164</strain>
    </source>
</reference>
<protein>
    <submittedName>
        <fullName evidence="2">Prepilin-type N-terminal cleavage/methylation domain-containing protein</fullName>
    </submittedName>
</protein>
<feature type="transmembrane region" description="Helical" evidence="1">
    <location>
        <begin position="12"/>
        <end position="33"/>
    </location>
</feature>
<comment type="caution">
    <text evidence="2">The sequence shown here is derived from an EMBL/GenBank/DDBJ whole genome shotgun (WGS) entry which is preliminary data.</text>
</comment>